<dbReference type="EMBL" id="MH847467">
    <property type="protein sequence ID" value="AYU69366.1"/>
    <property type="molecule type" value="Genomic_DNA"/>
</dbReference>
<accession>A0A3G4RV53</accession>
<name>A0A3G4RV53_ECOLX</name>
<dbReference type="AlphaFoldDB" id="A0A3G4RV53"/>
<geneLocation type="plasmid" evidence="2">
    <name>p15-019</name>
</geneLocation>
<reference evidence="3" key="1">
    <citation type="journal article" date="2018" name="Vet. Microbiol.">
        <title>Characterization of plasmids harboring blaCTX-M genes in Escherichia coli from French pigs.</title>
        <authorList>
            <person name="Lucas P."/>
            <person name="Jouy E."/>
            <person name="Le Devendec L."/>
            <person name="de Boisseson C."/>
            <person name="Perrin-Guyomard A."/>
            <person name="Jove T."/>
            <person name="Blanchard Y."/>
            <person name="Touzain F."/>
            <person name="Kempf I."/>
        </authorList>
    </citation>
    <scope>NUCLEOTIDE SEQUENCE</scope>
    <source>
        <strain evidence="3">07-024</strain>
        <strain evidence="1">08-1118</strain>
        <strain evidence="4">13-032</strain>
        <strain evidence="2">15-019</strain>
        <plasmid evidence="3">p07-024</plasmid>
        <plasmid evidence="1">p08-1118</plasmid>
        <plasmid evidence="4">p13-032</plasmid>
        <plasmid evidence="2">p15-019</plasmid>
    </source>
</reference>
<organism evidence="3">
    <name type="scientific">Escherichia coli</name>
    <dbReference type="NCBI Taxonomy" id="562"/>
    <lineage>
        <taxon>Bacteria</taxon>
        <taxon>Pseudomonadati</taxon>
        <taxon>Pseudomonadota</taxon>
        <taxon>Gammaproteobacteria</taxon>
        <taxon>Enterobacterales</taxon>
        <taxon>Enterobacteriaceae</taxon>
        <taxon>Escherichia</taxon>
    </lineage>
</organism>
<evidence type="ECO:0000313" key="1">
    <source>
        <dbReference type="EMBL" id="AYU67124.1"/>
    </source>
</evidence>
<keyword evidence="3" id="KW-0614">Plasmid</keyword>
<evidence type="ECO:0000313" key="3">
    <source>
        <dbReference type="EMBL" id="AYU69599.1"/>
    </source>
</evidence>
<evidence type="ECO:0000313" key="2">
    <source>
        <dbReference type="EMBL" id="AYU69366.1"/>
    </source>
</evidence>
<protein>
    <submittedName>
        <fullName evidence="3">Uncharacterized protein</fullName>
    </submittedName>
</protein>
<dbReference type="EMBL" id="MH847633">
    <property type="protein sequence ID" value="AYU70211.1"/>
    <property type="molecule type" value="Genomic_DNA"/>
</dbReference>
<dbReference type="EMBL" id="MH847502">
    <property type="protein sequence ID" value="AYU69599.1"/>
    <property type="molecule type" value="Genomic_DNA"/>
</dbReference>
<geneLocation type="plasmid" evidence="1">
    <name>p08-1118</name>
</geneLocation>
<geneLocation type="plasmid" evidence="4">
    <name>p13-032</name>
</geneLocation>
<proteinExistence type="predicted"/>
<dbReference type="EMBL" id="MH847511">
    <property type="protein sequence ID" value="AYU67124.1"/>
    <property type="molecule type" value="Genomic_DNA"/>
</dbReference>
<sequence>MLLLCGVRTCWSICTKRCLTLVQTIRSSDEHMNKYALVEAVVTQLAGCVTNGFII</sequence>
<gene>
    <name evidence="4" type="ORF">D0362_00007</name>
    <name evidence="2" type="ORF">D0370_00080</name>
    <name evidence="3" type="ORF">D0372_00064</name>
    <name evidence="1" type="ORF">D0373_00053</name>
</gene>
<evidence type="ECO:0000313" key="4">
    <source>
        <dbReference type="EMBL" id="AYU70211.1"/>
    </source>
</evidence>
<geneLocation type="plasmid" evidence="3">
    <name>p07-024</name>
</geneLocation>